<feature type="compositionally biased region" description="Polar residues" evidence="1">
    <location>
        <begin position="1063"/>
        <end position="1082"/>
    </location>
</feature>
<evidence type="ECO:0000256" key="2">
    <source>
        <dbReference type="SAM" id="SignalP"/>
    </source>
</evidence>
<protein>
    <submittedName>
        <fullName evidence="3">Uncharacterized protein</fullName>
    </submittedName>
</protein>
<dbReference type="Proteomes" id="UP000807353">
    <property type="component" value="Unassembled WGS sequence"/>
</dbReference>
<organism evidence="3 4">
    <name type="scientific">Collybia nuda</name>
    <dbReference type="NCBI Taxonomy" id="64659"/>
    <lineage>
        <taxon>Eukaryota</taxon>
        <taxon>Fungi</taxon>
        <taxon>Dikarya</taxon>
        <taxon>Basidiomycota</taxon>
        <taxon>Agaricomycotina</taxon>
        <taxon>Agaricomycetes</taxon>
        <taxon>Agaricomycetidae</taxon>
        <taxon>Agaricales</taxon>
        <taxon>Tricholomatineae</taxon>
        <taxon>Clitocybaceae</taxon>
        <taxon>Collybia</taxon>
    </lineage>
</organism>
<dbReference type="PANTHER" id="PTHR33266">
    <property type="entry name" value="CHROMOSOME 15, WHOLE GENOME SHOTGUN SEQUENCE"/>
    <property type="match status" value="1"/>
</dbReference>
<dbReference type="OrthoDB" id="107110at2759"/>
<dbReference type="AlphaFoldDB" id="A0A9P6CM50"/>
<sequence length="1208" mass="133729">MFRSIALFVLAAFVSVPLVAADPQPAICNGDGFGITQDFHVGDTHHVNVYHNDCDLAQAFSSTTDDGICAQGIHATLKQTLAVALESPSLPVATMIEELPRMFRFAAFILVAVVGISSSAAQTICNGQGFGIARDLHTGNMVQTNVYNTDCSIHNTYNFASDEDLCISGIFGCSPPPLPYISYTDDGTTYACHLEPNSGSCDGNTIVACHSASYKKIPERIRVIVGFKVLLVSAQQLRGRAEMLPRGPEWKWRIFEIAAKMICIYIEWMSGDSACMTGPVHWCNASPLTNKNTTRKTNQIHTKWHHVFSHKLGPSPVQKESLLPNKVESMDIPLKQSKRSPSSTPPTSSEATTRQPKLPRLDPPTTITTAMAQPNPFDQLPSSAGQSQDRGTITELGWGDSQSAEEVVASDPLLVQLMRESLDVKKLTSGRGRDIGAATPARNMTDVTEKAWKVKYVGNSDSVLVEALHAMNSERSRGAEYNNFMHIVQSSGMGKSRTVDEAAKIVFTLPFNLRPSEDTTAYPPPHTVVRDFIVTPKIGVLLKEKLEYRYLHFFKQLFDMVNGKLSDISICQSYSKLASTWHDKFNEVEQNTLYDKVVEVNTLNTYSLHILAVDKKALDELNTKPFDADALSSIKAAVRMSAQNLLATINSKSKPSDLGPARRNRYNAPVKMILYFDESHELVNKLTKVCPDTEVRSAHQVLCKTLNSIMEEDIFVVHLYTKPSLSRYFPPAQGRYWSHRVEAGDIDLASVAHPNHMVKFGRPLFSTMHEAGHNDIVSFAVQKLFGHPRDKNEDGVLAALSIRLLLEFEPLNEMAKNKEVKLVAGHIRVIYSVPQHSLYLRSGTPSEPLLAEAAAQIMVGRDPLSLLQNYLSHGLISKGERGELIGRLLLTLARDKALKCESVGVIEFLEALIGNDYIDSVKKSRPANIVNGQTLEEAFSNARINFTHFVKGGDSNIVSDDIAWLALTRCMAFVCANGQRTIDLYIPILLWKEKLNRWVVSGIFIQFENCATRERVVMDAMKLGFCTNADPADERAEQYNTRPYITIVMNLGVRPKISAQPEGASSGTPPTSKAQIGLTDSNAAPPKVTTEVGPTRAQSKQRSGTKNIHPRYVINITGYSSYVYGVLLPDSKDLLEGILSVHDILHEHPRKDNIFMDSIWRLKPFWSKIGGSFHWRTGPVNNEGEPEGVYVGDIDEGEESDAEMVIDW</sequence>
<feature type="region of interest" description="Disordered" evidence="1">
    <location>
        <begin position="330"/>
        <end position="394"/>
    </location>
</feature>
<name>A0A9P6CM50_9AGAR</name>
<dbReference type="PANTHER" id="PTHR33266:SF1">
    <property type="entry name" value="F-BOX DOMAIN-CONTAINING PROTEIN"/>
    <property type="match status" value="1"/>
</dbReference>
<comment type="caution">
    <text evidence="3">The sequence shown here is derived from an EMBL/GenBank/DDBJ whole genome shotgun (WGS) entry which is preliminary data.</text>
</comment>
<feature type="compositionally biased region" description="Polar residues" evidence="1">
    <location>
        <begin position="1096"/>
        <end position="1105"/>
    </location>
</feature>
<evidence type="ECO:0000313" key="4">
    <source>
        <dbReference type="Proteomes" id="UP000807353"/>
    </source>
</evidence>
<feature type="signal peptide" evidence="2">
    <location>
        <begin position="1"/>
        <end position="21"/>
    </location>
</feature>
<feature type="compositionally biased region" description="Low complexity" evidence="1">
    <location>
        <begin position="340"/>
        <end position="349"/>
    </location>
</feature>
<gene>
    <name evidence="3" type="ORF">BDZ94DRAFT_1346066</name>
</gene>
<feature type="chain" id="PRO_5040245123" evidence="2">
    <location>
        <begin position="22"/>
        <end position="1208"/>
    </location>
</feature>
<reference evidence="3" key="1">
    <citation type="submission" date="2020-11" db="EMBL/GenBank/DDBJ databases">
        <authorList>
            <consortium name="DOE Joint Genome Institute"/>
            <person name="Ahrendt S."/>
            <person name="Riley R."/>
            <person name="Andreopoulos W."/>
            <person name="Labutti K."/>
            <person name="Pangilinan J."/>
            <person name="Ruiz-Duenas F.J."/>
            <person name="Barrasa J.M."/>
            <person name="Sanchez-Garcia M."/>
            <person name="Camarero S."/>
            <person name="Miyauchi S."/>
            <person name="Serrano A."/>
            <person name="Linde D."/>
            <person name="Babiker R."/>
            <person name="Drula E."/>
            <person name="Ayuso-Fernandez I."/>
            <person name="Pacheco R."/>
            <person name="Padilla G."/>
            <person name="Ferreira P."/>
            <person name="Barriuso J."/>
            <person name="Kellner H."/>
            <person name="Castanera R."/>
            <person name="Alfaro M."/>
            <person name="Ramirez L."/>
            <person name="Pisabarro A.G."/>
            <person name="Kuo A."/>
            <person name="Tritt A."/>
            <person name="Lipzen A."/>
            <person name="He G."/>
            <person name="Yan M."/>
            <person name="Ng V."/>
            <person name="Cullen D."/>
            <person name="Martin F."/>
            <person name="Rosso M.-N."/>
            <person name="Henrissat B."/>
            <person name="Hibbett D."/>
            <person name="Martinez A.T."/>
            <person name="Grigoriev I.V."/>
        </authorList>
    </citation>
    <scope>NUCLEOTIDE SEQUENCE</scope>
    <source>
        <strain evidence="3">CBS 247.69</strain>
    </source>
</reference>
<keyword evidence="4" id="KW-1185">Reference proteome</keyword>
<dbReference type="EMBL" id="MU150246">
    <property type="protein sequence ID" value="KAF9465579.1"/>
    <property type="molecule type" value="Genomic_DNA"/>
</dbReference>
<evidence type="ECO:0000313" key="3">
    <source>
        <dbReference type="EMBL" id="KAF9465579.1"/>
    </source>
</evidence>
<feature type="compositionally biased region" description="Polar residues" evidence="1">
    <location>
        <begin position="380"/>
        <end position="391"/>
    </location>
</feature>
<proteinExistence type="predicted"/>
<evidence type="ECO:0000256" key="1">
    <source>
        <dbReference type="SAM" id="MobiDB-lite"/>
    </source>
</evidence>
<accession>A0A9P6CM50</accession>
<keyword evidence="2" id="KW-0732">Signal</keyword>
<feature type="region of interest" description="Disordered" evidence="1">
    <location>
        <begin position="1058"/>
        <end position="1105"/>
    </location>
</feature>